<name>A2FSL9_TRIV3</name>
<dbReference type="GO" id="GO:0004167">
    <property type="term" value="F:dopachrome isomerase activity"/>
    <property type="evidence" value="ECO:0007669"/>
    <property type="project" value="UniProtKB-EC"/>
</dbReference>
<evidence type="ECO:0000256" key="10">
    <source>
        <dbReference type="ARBA" id="ARBA00041631"/>
    </source>
</evidence>
<keyword evidence="5" id="KW-0413">Isomerase</keyword>
<evidence type="ECO:0000256" key="8">
    <source>
        <dbReference type="ARBA" id="ARBA00038932"/>
    </source>
</evidence>
<dbReference type="InterPro" id="IPR014347">
    <property type="entry name" value="Tautomerase/MIF_sf"/>
</dbReference>
<evidence type="ECO:0000256" key="9">
    <source>
        <dbReference type="ARBA" id="ARBA00039086"/>
    </source>
</evidence>
<evidence type="ECO:0000256" key="12">
    <source>
        <dbReference type="ARBA" id="ARBA00042730"/>
    </source>
</evidence>
<dbReference type="Pfam" id="PF01187">
    <property type="entry name" value="MIF"/>
    <property type="match status" value="1"/>
</dbReference>
<sequence>MIVFEDDVSIRFAGSEDNAAFVKINAVGGVNNENNKKVAKAITEWFVSHGIAANRIYLVFSDKNPENWSTNGLLVSYLIANK</sequence>
<evidence type="ECO:0000256" key="6">
    <source>
        <dbReference type="ARBA" id="ARBA00036735"/>
    </source>
</evidence>
<dbReference type="InterPro" id="IPR001398">
    <property type="entry name" value="Macrophage_inhib_fac"/>
</dbReference>
<comment type="subcellular location">
    <subcellularLocation>
        <location evidence="1">Secreted</location>
    </subcellularLocation>
</comment>
<keyword evidence="14" id="KW-1185">Reference proteome</keyword>
<dbReference type="InParanoid" id="A2FSL9"/>
<dbReference type="VEuPathDB" id="TrichDB:TVAG_101850"/>
<dbReference type="GO" id="GO:0005125">
    <property type="term" value="F:cytokine activity"/>
    <property type="evidence" value="ECO:0007669"/>
    <property type="project" value="UniProtKB-KW"/>
</dbReference>
<gene>
    <name evidence="13" type="ORF">TVAG_101850</name>
</gene>
<dbReference type="EC" id="5.3.2.1" evidence="9"/>
<comment type="similarity">
    <text evidence="2">Belongs to the MIF family.</text>
</comment>
<evidence type="ECO:0000256" key="11">
    <source>
        <dbReference type="ARBA" id="ARBA00041912"/>
    </source>
</evidence>
<reference evidence="13" key="1">
    <citation type="submission" date="2006-10" db="EMBL/GenBank/DDBJ databases">
        <authorList>
            <person name="Amadeo P."/>
            <person name="Zhao Q."/>
            <person name="Wortman J."/>
            <person name="Fraser-Liggett C."/>
            <person name="Carlton J."/>
        </authorList>
    </citation>
    <scope>NUCLEOTIDE SEQUENCE</scope>
    <source>
        <strain evidence="13">G3</strain>
    </source>
</reference>
<evidence type="ECO:0000256" key="3">
    <source>
        <dbReference type="ARBA" id="ARBA00022514"/>
    </source>
</evidence>
<evidence type="ECO:0000313" key="13">
    <source>
        <dbReference type="EMBL" id="EAX92096.1"/>
    </source>
</evidence>
<comment type="catalytic activity">
    <reaction evidence="6">
        <text>3-phenylpyruvate = enol-phenylpyruvate</text>
        <dbReference type="Rhea" id="RHEA:17097"/>
        <dbReference type="ChEBI" id="CHEBI:16815"/>
        <dbReference type="ChEBI" id="CHEBI:18005"/>
        <dbReference type="EC" id="5.3.2.1"/>
    </reaction>
</comment>
<accession>A2FSL9</accession>
<evidence type="ECO:0000256" key="1">
    <source>
        <dbReference type="ARBA" id="ARBA00004613"/>
    </source>
</evidence>
<dbReference type="GO" id="GO:0050178">
    <property type="term" value="F:phenylpyruvate tautomerase activity"/>
    <property type="evidence" value="ECO:0000318"/>
    <property type="project" value="GO_Central"/>
</dbReference>
<dbReference type="STRING" id="5722.A2FSL9"/>
<evidence type="ECO:0000256" key="2">
    <source>
        <dbReference type="ARBA" id="ARBA00005851"/>
    </source>
</evidence>
<dbReference type="KEGG" id="tva:4749806"/>
<evidence type="ECO:0000256" key="4">
    <source>
        <dbReference type="ARBA" id="ARBA00022525"/>
    </source>
</evidence>
<dbReference type="PANTHER" id="PTHR11954">
    <property type="entry name" value="D-DOPACHROME DECARBOXYLASE"/>
    <property type="match status" value="1"/>
</dbReference>
<evidence type="ECO:0000256" key="7">
    <source>
        <dbReference type="ARBA" id="ARBA00036823"/>
    </source>
</evidence>
<dbReference type="RefSeq" id="XP_001305026.1">
    <property type="nucleotide sequence ID" value="XM_001305025.1"/>
</dbReference>
<evidence type="ECO:0000313" key="14">
    <source>
        <dbReference type="Proteomes" id="UP000001542"/>
    </source>
</evidence>
<dbReference type="Gene3D" id="3.30.429.10">
    <property type="entry name" value="Macrophage Migration Inhibitory Factor"/>
    <property type="match status" value="1"/>
</dbReference>
<comment type="catalytic activity">
    <reaction evidence="7">
        <text>L-dopachrome = 5,6-dihydroxyindole-2-carboxylate</text>
        <dbReference type="Rhea" id="RHEA:13041"/>
        <dbReference type="ChEBI" id="CHEBI:16875"/>
        <dbReference type="ChEBI" id="CHEBI:57509"/>
        <dbReference type="EC" id="5.3.3.12"/>
    </reaction>
</comment>
<dbReference type="PANTHER" id="PTHR11954:SF6">
    <property type="entry name" value="MACROPHAGE MIGRATION INHIBITORY FACTOR"/>
    <property type="match status" value="1"/>
</dbReference>
<protein>
    <recommendedName>
        <fullName evidence="12">L-dopachrome isomerase</fullName>
        <ecNumber evidence="9">5.3.2.1</ecNumber>
        <ecNumber evidence="8">5.3.3.12</ecNumber>
    </recommendedName>
    <alternativeName>
        <fullName evidence="10">L-dopachrome tautomerase</fullName>
    </alternativeName>
    <alternativeName>
        <fullName evidence="11">Phenylpyruvate tautomerase</fullName>
    </alternativeName>
</protein>
<dbReference type="EC" id="5.3.3.12" evidence="8"/>
<evidence type="ECO:0000256" key="5">
    <source>
        <dbReference type="ARBA" id="ARBA00023235"/>
    </source>
</evidence>
<dbReference type="SMR" id="A2FSL9"/>
<keyword evidence="3" id="KW-0202">Cytokine</keyword>
<dbReference type="GO" id="GO:0005615">
    <property type="term" value="C:extracellular space"/>
    <property type="evidence" value="ECO:0000318"/>
    <property type="project" value="GO_Central"/>
</dbReference>
<dbReference type="VEuPathDB" id="TrichDB:TVAGG3_0696120"/>
<proteinExistence type="inferred from homology"/>
<reference evidence="13" key="2">
    <citation type="journal article" date="2007" name="Science">
        <title>Draft genome sequence of the sexually transmitted pathogen Trichomonas vaginalis.</title>
        <authorList>
            <person name="Carlton J.M."/>
            <person name="Hirt R.P."/>
            <person name="Silva J.C."/>
            <person name="Delcher A.L."/>
            <person name="Schatz M."/>
            <person name="Zhao Q."/>
            <person name="Wortman J.R."/>
            <person name="Bidwell S.L."/>
            <person name="Alsmark U.C.M."/>
            <person name="Besteiro S."/>
            <person name="Sicheritz-Ponten T."/>
            <person name="Noel C.J."/>
            <person name="Dacks J.B."/>
            <person name="Foster P.G."/>
            <person name="Simillion C."/>
            <person name="Van de Peer Y."/>
            <person name="Miranda-Saavedra D."/>
            <person name="Barton G.J."/>
            <person name="Westrop G.D."/>
            <person name="Mueller S."/>
            <person name="Dessi D."/>
            <person name="Fiori P.L."/>
            <person name="Ren Q."/>
            <person name="Paulsen I."/>
            <person name="Zhang H."/>
            <person name="Bastida-Corcuera F.D."/>
            <person name="Simoes-Barbosa A."/>
            <person name="Brown M.T."/>
            <person name="Hayes R.D."/>
            <person name="Mukherjee M."/>
            <person name="Okumura C.Y."/>
            <person name="Schneider R."/>
            <person name="Smith A.J."/>
            <person name="Vanacova S."/>
            <person name="Villalvazo M."/>
            <person name="Haas B.J."/>
            <person name="Pertea M."/>
            <person name="Feldblyum T.V."/>
            <person name="Utterback T.R."/>
            <person name="Shu C.L."/>
            <person name="Osoegawa K."/>
            <person name="de Jong P.J."/>
            <person name="Hrdy I."/>
            <person name="Horvathova L."/>
            <person name="Zubacova Z."/>
            <person name="Dolezal P."/>
            <person name="Malik S.B."/>
            <person name="Logsdon J.M. Jr."/>
            <person name="Henze K."/>
            <person name="Gupta A."/>
            <person name="Wang C.C."/>
            <person name="Dunne R.L."/>
            <person name="Upcroft J.A."/>
            <person name="Upcroft P."/>
            <person name="White O."/>
            <person name="Salzberg S.L."/>
            <person name="Tang P."/>
            <person name="Chiu C.-H."/>
            <person name="Lee Y.-S."/>
            <person name="Embley T.M."/>
            <person name="Coombs G.H."/>
            <person name="Mottram J.C."/>
            <person name="Tachezy J."/>
            <person name="Fraser-Liggett C.M."/>
            <person name="Johnson P.J."/>
        </authorList>
    </citation>
    <scope>NUCLEOTIDE SEQUENCE [LARGE SCALE GENOMIC DNA]</scope>
    <source>
        <strain evidence="13">G3</strain>
    </source>
</reference>
<dbReference type="AlphaFoldDB" id="A2FSL9"/>
<dbReference type="Proteomes" id="UP000001542">
    <property type="component" value="Unassembled WGS sequence"/>
</dbReference>
<keyword evidence="4" id="KW-0964">Secreted</keyword>
<dbReference type="EMBL" id="DS113990">
    <property type="protein sequence ID" value="EAX92096.1"/>
    <property type="molecule type" value="Genomic_DNA"/>
</dbReference>
<dbReference type="SUPFAM" id="SSF55331">
    <property type="entry name" value="Tautomerase/MIF"/>
    <property type="match status" value="1"/>
</dbReference>
<organism evidence="13 14">
    <name type="scientific">Trichomonas vaginalis (strain ATCC PRA-98 / G3)</name>
    <dbReference type="NCBI Taxonomy" id="412133"/>
    <lineage>
        <taxon>Eukaryota</taxon>
        <taxon>Metamonada</taxon>
        <taxon>Parabasalia</taxon>
        <taxon>Trichomonadida</taxon>
        <taxon>Trichomonadidae</taxon>
        <taxon>Trichomonas</taxon>
    </lineage>
</organism>